<dbReference type="Proteomes" id="UP000282926">
    <property type="component" value="Unassembled WGS sequence"/>
</dbReference>
<evidence type="ECO:0000259" key="1">
    <source>
        <dbReference type="Pfam" id="PF00533"/>
    </source>
</evidence>
<feature type="domain" description="BRCT" evidence="1">
    <location>
        <begin position="6"/>
        <end position="77"/>
    </location>
</feature>
<evidence type="ECO:0000313" key="2">
    <source>
        <dbReference type="EMBL" id="RVU48205.1"/>
    </source>
</evidence>
<dbReference type="InterPro" id="IPR036420">
    <property type="entry name" value="BRCT_dom_sf"/>
</dbReference>
<evidence type="ECO:0000313" key="3">
    <source>
        <dbReference type="Proteomes" id="UP000282926"/>
    </source>
</evidence>
<dbReference type="Gene3D" id="3.40.50.10190">
    <property type="entry name" value="BRCT domain"/>
    <property type="match status" value="2"/>
</dbReference>
<dbReference type="RefSeq" id="WP_127778987.1">
    <property type="nucleotide sequence ID" value="NZ_SADD01000001.1"/>
</dbReference>
<protein>
    <recommendedName>
        <fullName evidence="1">BRCT domain-containing protein</fullName>
    </recommendedName>
</protein>
<gene>
    <name evidence="2" type="ORF">EA187_01845</name>
</gene>
<organism evidence="2 3">
    <name type="scientific">Lujinxingia sediminis</name>
    <dbReference type="NCBI Taxonomy" id="2480984"/>
    <lineage>
        <taxon>Bacteria</taxon>
        <taxon>Deltaproteobacteria</taxon>
        <taxon>Bradymonadales</taxon>
        <taxon>Lujinxingiaceae</taxon>
        <taxon>Lujinxingia</taxon>
    </lineage>
</organism>
<keyword evidence="3" id="KW-1185">Reference proteome</keyword>
<proteinExistence type="predicted"/>
<dbReference type="SUPFAM" id="SSF52113">
    <property type="entry name" value="BRCT domain"/>
    <property type="match status" value="2"/>
</dbReference>
<comment type="caution">
    <text evidence="2">The sequence shown here is derived from an EMBL/GenBank/DDBJ whole genome shotgun (WGS) entry which is preliminary data.</text>
</comment>
<accession>A0ABY0CX53</accession>
<reference evidence="2 3" key="1">
    <citation type="submission" date="2019-01" db="EMBL/GenBank/DDBJ databases">
        <title>Lujinxingia litoralis gen. nov., sp. nov. and Lujinxingia sediminis gen. nov., sp. nov., new members in the order Bradymonadales, isolated from coastal sediment.</title>
        <authorList>
            <person name="Li C.-M."/>
        </authorList>
    </citation>
    <scope>NUCLEOTIDE SEQUENCE [LARGE SCALE GENOMIC DNA]</scope>
    <source>
        <strain evidence="2 3">SEH01</strain>
    </source>
</reference>
<name>A0ABY0CX53_9DELT</name>
<dbReference type="EMBL" id="SADD01000001">
    <property type="protein sequence ID" value="RVU48205.1"/>
    <property type="molecule type" value="Genomic_DNA"/>
</dbReference>
<dbReference type="Pfam" id="PF00533">
    <property type="entry name" value="BRCT"/>
    <property type="match status" value="1"/>
</dbReference>
<dbReference type="InterPro" id="IPR001357">
    <property type="entry name" value="BRCT_dom"/>
</dbReference>
<sequence length="276" mass="28544">MSSITLADVKIVLSGDLSPLDPDEVKWDLIARGAYVLTSVTKTTGVLVAGPGTREALLDRAAKHGVPVLDLSGLRALLDGATVAEAVAGAAEKPATSAKARADASTLAGLRVAIVGRITGFTKASLSGQLQALGARTQARPSPHVDLLIVGESPSADGVAAMDAGVPFLRKHALDALLTGAPLSDFVAPAGPPVDDPAGRIKELVEEARPEMVAISAGEPWDDELTLTLHPGGRVVAELKHLGGTPVHDHVREVLQRRSWPKVQTSTSLTSPISFT</sequence>